<keyword evidence="2" id="KW-1185">Reference proteome</keyword>
<sequence length="681" mass="73552">MQTQARVQLRLTLTDIALLTRVQRPVVSMWRTRSRDTAAPFPAPADVENALELFDAAELLDWLAATGRGNNPNAAEDIAAFAALDGFRRHPGRHVAGITALLTLRRLLDRPLHGLITDDLLDEADAVDPDDGFLYSELEALGEDLPRIAAYTDLLADAAYSPEAAFEKLMADRFRNGQREQAAAAFTQEAIDLLAAAAVELGSSQPNREVPVFVDGTAGGSDLLMQIVRYSGEDAHLTFMTTANDDDVSRLLRRRLRIHGVQWKNLEGDAAGRFGLTGPVVHVAQFPPPGHRDMSPVQILTTVENIMLQMNDEQRGVIIGPAGVLVDALASQEADDLRSGLLRLGTLRAAVRLPQGLLKMKPRQAQALWVLGPSQRDVDIAERWTMVADLSGQDLTADVREDVISDLAASMGSRAVLRAHSFRFARLVYTRTLLAGRGSLLHTATPPSATASGSEAAARIDALVGALNEEPAPTRLELDLEAANSDVYPAPSTVGEMIAAGNLKYLPGNRLDERLLMSRGTGRVCLLGLPELLGQTEPGDRRIDQLVLAATYPAARRTEPGDVVFCTGERTAAWVDAKGGAVVSFPVRVLRISDTDPGGLLAEVLAADINAAPSNGGRWKRWPVRRLPETAQAPLKAALHELREVREQARRRLDALTELESLIVDGATGSRLKIVSMKGTG</sequence>
<evidence type="ECO:0000313" key="2">
    <source>
        <dbReference type="Proteomes" id="UP001209654"/>
    </source>
</evidence>
<dbReference type="RefSeq" id="WP_264796843.1">
    <property type="nucleotide sequence ID" value="NZ_BRVS01000022.1"/>
</dbReference>
<accession>A0ABQ5MXR8</accession>
<evidence type="ECO:0000313" key="1">
    <source>
        <dbReference type="EMBL" id="GLB68749.1"/>
    </source>
</evidence>
<organism evidence="1 2">
    <name type="scientific">Arthrobacter mangrovi</name>
    <dbReference type="NCBI Taxonomy" id="2966350"/>
    <lineage>
        <taxon>Bacteria</taxon>
        <taxon>Bacillati</taxon>
        <taxon>Actinomycetota</taxon>
        <taxon>Actinomycetes</taxon>
        <taxon>Micrococcales</taxon>
        <taxon>Micrococcaceae</taxon>
        <taxon>Arthrobacter</taxon>
    </lineage>
</organism>
<proteinExistence type="predicted"/>
<protein>
    <submittedName>
        <fullName evidence="1">Uncharacterized protein</fullName>
    </submittedName>
</protein>
<dbReference type="EMBL" id="BRVS01000022">
    <property type="protein sequence ID" value="GLB68749.1"/>
    <property type="molecule type" value="Genomic_DNA"/>
</dbReference>
<gene>
    <name evidence="1" type="ORF">AHIS1636_31910</name>
</gene>
<name>A0ABQ5MXR8_9MICC</name>
<comment type="caution">
    <text evidence="1">The sequence shown here is derived from an EMBL/GenBank/DDBJ whole genome shotgun (WGS) entry which is preliminary data.</text>
</comment>
<dbReference type="Proteomes" id="UP001209654">
    <property type="component" value="Unassembled WGS sequence"/>
</dbReference>
<reference evidence="1 2" key="1">
    <citation type="journal article" date="2023" name="Int. J. Syst. Evol. Microbiol.">
        <title>Arthrobacter mangrovi sp. nov., an actinobacterium isolated from the rhizosphere of a mangrove.</title>
        <authorList>
            <person name="Hamada M."/>
            <person name="Saitou S."/>
            <person name="Enomoto N."/>
            <person name="Nanri K."/>
            <person name="Hidaka K."/>
            <person name="Miura T."/>
            <person name="Tamura T."/>
        </authorList>
    </citation>
    <scope>NUCLEOTIDE SEQUENCE [LARGE SCALE GENOMIC DNA]</scope>
    <source>
        <strain evidence="1 2">NBRC 112813</strain>
    </source>
</reference>